<keyword evidence="3" id="KW-1185">Reference proteome</keyword>
<organism evidence="3">
    <name type="scientific">Chaetomium thermophilum (strain DSM 1495 / CBS 144.50 / IMI 039719)</name>
    <name type="common">Thermochaetoides thermophila</name>
    <dbReference type="NCBI Taxonomy" id="759272"/>
    <lineage>
        <taxon>Eukaryota</taxon>
        <taxon>Fungi</taxon>
        <taxon>Dikarya</taxon>
        <taxon>Ascomycota</taxon>
        <taxon>Pezizomycotina</taxon>
        <taxon>Sordariomycetes</taxon>
        <taxon>Sordariomycetidae</taxon>
        <taxon>Sordariales</taxon>
        <taxon>Chaetomiaceae</taxon>
        <taxon>Thermochaetoides</taxon>
    </lineage>
</organism>
<dbReference type="Proteomes" id="UP000008066">
    <property type="component" value="Unassembled WGS sequence"/>
</dbReference>
<sequence>MSQMAEARGRDTETATETVTTDGPAVSTEIHVVTETEIVSSTQSRVVELTYSVTGMVTVTQTVTTTHTVTTPISTVVRKAKRDEPEVPGYASKCKSFAAYQSACSRLGVFPTTVSVAESTATVTVTETLVPEWTATGTTTVTVTESAVETVDITTVTSYTFTTSTVTATATTTAIVIPQLEILGATFGTADITSYALTNWKVGSNIVINTNKAYTDIGLNAPGDLMTGQPRSITVLYRWGTEVRSWVGRWNSGTYTITPTPNSAAPSGSLVVPNYPRPQGITWIQILEVNYGLGQNRNQTLWNKLYLDAAAGVGTPLINENFGDTWYSIEKSGVVWYRDTRNGPDGPLHLAATREGRDLQLMRADGSFS</sequence>
<dbReference type="AlphaFoldDB" id="G0SG59"/>
<feature type="region of interest" description="Disordered" evidence="1">
    <location>
        <begin position="1"/>
        <end position="21"/>
    </location>
</feature>
<evidence type="ECO:0000313" key="3">
    <source>
        <dbReference type="Proteomes" id="UP000008066"/>
    </source>
</evidence>
<dbReference type="GeneID" id="18260552"/>
<evidence type="ECO:0000256" key="1">
    <source>
        <dbReference type="SAM" id="MobiDB-lite"/>
    </source>
</evidence>
<reference evidence="2 3" key="1">
    <citation type="journal article" date="2011" name="Cell">
        <title>Insight into structure and assembly of the nuclear pore complex by utilizing the genome of a eukaryotic thermophile.</title>
        <authorList>
            <person name="Amlacher S."/>
            <person name="Sarges P."/>
            <person name="Flemming D."/>
            <person name="van Noort V."/>
            <person name="Kunze R."/>
            <person name="Devos D.P."/>
            <person name="Arumugam M."/>
            <person name="Bork P."/>
            <person name="Hurt E."/>
        </authorList>
    </citation>
    <scope>NUCLEOTIDE SEQUENCE [LARGE SCALE GENOMIC DNA]</scope>
    <source>
        <strain evidence="3">DSM 1495 / CBS 144.50 / IMI 039719</strain>
    </source>
</reference>
<evidence type="ECO:0000313" key="2">
    <source>
        <dbReference type="EMBL" id="EGS17198.1"/>
    </source>
</evidence>
<proteinExistence type="predicted"/>
<dbReference type="KEGG" id="cthr:CTHT_0065140"/>
<dbReference type="OrthoDB" id="160645at2759"/>
<dbReference type="RefSeq" id="XP_006696816.1">
    <property type="nucleotide sequence ID" value="XM_006696753.1"/>
</dbReference>
<protein>
    <submittedName>
        <fullName evidence="2">Uncharacterized protein</fullName>
    </submittedName>
</protein>
<accession>G0SG59</accession>
<name>G0SG59_CHATD</name>
<dbReference type="HOGENOM" id="CLU_750053_0_0_1"/>
<dbReference type="EMBL" id="GL988047">
    <property type="protein sequence ID" value="EGS17198.1"/>
    <property type="molecule type" value="Genomic_DNA"/>
</dbReference>
<gene>
    <name evidence="2" type="ORF">CTHT_0065140</name>
</gene>